<name>A0AAU9XL93_9CNID</name>
<dbReference type="Gene3D" id="1.20.1250.20">
    <property type="entry name" value="MFS general substrate transporter like domains"/>
    <property type="match status" value="1"/>
</dbReference>
<dbReference type="InterPro" id="IPR036259">
    <property type="entry name" value="MFS_trans_sf"/>
</dbReference>
<protein>
    <recommendedName>
        <fullName evidence="6">Major facilitator superfamily (MFS) profile domain-containing protein</fullName>
    </recommendedName>
</protein>
<dbReference type="EMBL" id="CALNXJ010000048">
    <property type="protein sequence ID" value="CAH3150987.1"/>
    <property type="molecule type" value="Genomic_DNA"/>
</dbReference>
<keyword evidence="4 5" id="KW-0472">Membrane</keyword>
<sequence length="408" mass="43397">MGHKESDNDSAATVDKEDTLEKNSLVRIVVLVNSFLFSSCFFMGKSVFPYMARRLGADVVTLGYLNTLFSFVLLCGGPLYGRFGDVFGSRAALMLSFSAAVIGFGIQSLANSVPMLFLSQIPLGFMHTFQGLQMVMTDTSDKAGRAAALGKLGLAFSLGIMAGPLIGGFVTEKFGDNTTAFLASILSLVSVLTIQMFLPKHTKSLNKLDAAGDQDKSILTKTYDLLSIPQVLYMLVAQAASLAPAILIQALGPVINMEYFKIGPKENGLFLAGIGAASAMVQGFGIGMLLKRFSEFSLLILAVLISGCASVLMYFATHTFSYIVSQVILVIGFSIARTMTTSMATKAVSRHDTGLLLGLCATSEALMRTLAPGIGTFMLLHYGWASLGALGSAIEFGMAIILLAKKQI</sequence>
<dbReference type="CDD" id="cd17331">
    <property type="entry name" value="MFS_SLC22A18"/>
    <property type="match status" value="1"/>
</dbReference>
<feature type="transmembrane region" description="Helical" evidence="5">
    <location>
        <begin position="296"/>
        <end position="316"/>
    </location>
</feature>
<feature type="transmembrane region" description="Helical" evidence="5">
    <location>
        <begin position="322"/>
        <end position="340"/>
    </location>
</feature>
<reference evidence="7 8" key="1">
    <citation type="submission" date="2022-05" db="EMBL/GenBank/DDBJ databases">
        <authorList>
            <consortium name="Genoscope - CEA"/>
            <person name="William W."/>
        </authorList>
    </citation>
    <scope>NUCLEOTIDE SEQUENCE [LARGE SCALE GENOMIC DNA]</scope>
</reference>
<dbReference type="GO" id="GO:0016020">
    <property type="term" value="C:membrane"/>
    <property type="evidence" value="ECO:0007669"/>
    <property type="project" value="UniProtKB-SubCell"/>
</dbReference>
<evidence type="ECO:0000313" key="8">
    <source>
        <dbReference type="Proteomes" id="UP001159428"/>
    </source>
</evidence>
<feature type="transmembrane region" description="Helical" evidence="5">
    <location>
        <begin position="179"/>
        <end position="198"/>
    </location>
</feature>
<dbReference type="GO" id="GO:0022857">
    <property type="term" value="F:transmembrane transporter activity"/>
    <property type="evidence" value="ECO:0007669"/>
    <property type="project" value="InterPro"/>
</dbReference>
<evidence type="ECO:0000256" key="5">
    <source>
        <dbReference type="SAM" id="Phobius"/>
    </source>
</evidence>
<evidence type="ECO:0000256" key="2">
    <source>
        <dbReference type="ARBA" id="ARBA00022692"/>
    </source>
</evidence>
<dbReference type="GO" id="GO:0005635">
    <property type="term" value="C:nuclear envelope"/>
    <property type="evidence" value="ECO:0007669"/>
    <property type="project" value="TreeGrafter"/>
</dbReference>
<keyword evidence="3 5" id="KW-1133">Transmembrane helix</keyword>
<feature type="domain" description="Major facilitator superfamily (MFS) profile" evidence="6">
    <location>
        <begin position="26"/>
        <end position="408"/>
    </location>
</feature>
<comment type="subcellular location">
    <subcellularLocation>
        <location evidence="1">Membrane</location>
        <topology evidence="1">Multi-pass membrane protein</topology>
    </subcellularLocation>
</comment>
<dbReference type="PROSITE" id="PS50850">
    <property type="entry name" value="MFS"/>
    <property type="match status" value="1"/>
</dbReference>
<feature type="transmembrane region" description="Helical" evidence="5">
    <location>
        <begin position="267"/>
        <end position="289"/>
    </location>
</feature>
<gene>
    <name evidence="7" type="ORF">PMEA_00025041</name>
</gene>
<dbReference type="Pfam" id="PF07690">
    <property type="entry name" value="MFS_1"/>
    <property type="match status" value="1"/>
</dbReference>
<dbReference type="InterPro" id="IPR020846">
    <property type="entry name" value="MFS_dom"/>
</dbReference>
<evidence type="ECO:0000256" key="4">
    <source>
        <dbReference type="ARBA" id="ARBA00023136"/>
    </source>
</evidence>
<comment type="caution">
    <text evidence="7">The sequence shown here is derived from an EMBL/GenBank/DDBJ whole genome shotgun (WGS) entry which is preliminary data.</text>
</comment>
<accession>A0AAU9XL93</accession>
<keyword evidence="8" id="KW-1185">Reference proteome</keyword>
<dbReference type="SUPFAM" id="SSF103473">
    <property type="entry name" value="MFS general substrate transporter"/>
    <property type="match status" value="1"/>
</dbReference>
<dbReference type="PANTHER" id="PTHR24002:SF3">
    <property type="entry name" value="SOLUTE CARRIER FAMILY 22 MEMBER 18"/>
    <property type="match status" value="1"/>
</dbReference>
<organism evidence="7 8">
    <name type="scientific">Pocillopora meandrina</name>
    <dbReference type="NCBI Taxonomy" id="46732"/>
    <lineage>
        <taxon>Eukaryota</taxon>
        <taxon>Metazoa</taxon>
        <taxon>Cnidaria</taxon>
        <taxon>Anthozoa</taxon>
        <taxon>Hexacorallia</taxon>
        <taxon>Scleractinia</taxon>
        <taxon>Astrocoeniina</taxon>
        <taxon>Pocilloporidae</taxon>
        <taxon>Pocillopora</taxon>
    </lineage>
</organism>
<dbReference type="InterPro" id="IPR001958">
    <property type="entry name" value="Tet-R_TetA/multi-R_MdtG-like"/>
</dbReference>
<feature type="transmembrane region" description="Helical" evidence="5">
    <location>
        <begin position="231"/>
        <end position="255"/>
    </location>
</feature>
<evidence type="ECO:0000259" key="6">
    <source>
        <dbReference type="PROSITE" id="PS50850"/>
    </source>
</evidence>
<feature type="transmembrane region" description="Helical" evidence="5">
    <location>
        <begin position="25"/>
        <end position="44"/>
    </location>
</feature>
<dbReference type="InterPro" id="IPR011701">
    <property type="entry name" value="MFS"/>
</dbReference>
<feature type="transmembrane region" description="Helical" evidence="5">
    <location>
        <begin position="64"/>
        <end position="80"/>
    </location>
</feature>
<dbReference type="Proteomes" id="UP001159428">
    <property type="component" value="Unassembled WGS sequence"/>
</dbReference>
<dbReference type="PRINTS" id="PR01035">
    <property type="entry name" value="TCRTETA"/>
</dbReference>
<evidence type="ECO:0000256" key="3">
    <source>
        <dbReference type="ARBA" id="ARBA00022989"/>
    </source>
</evidence>
<evidence type="ECO:0000256" key="1">
    <source>
        <dbReference type="ARBA" id="ARBA00004141"/>
    </source>
</evidence>
<feature type="transmembrane region" description="Helical" evidence="5">
    <location>
        <begin position="383"/>
        <end position="404"/>
    </location>
</feature>
<proteinExistence type="predicted"/>
<dbReference type="PANTHER" id="PTHR24002">
    <property type="entry name" value="SOLUTE CARRIER FAMILY 22 MEMBER 18"/>
    <property type="match status" value="1"/>
</dbReference>
<evidence type="ECO:0000313" key="7">
    <source>
        <dbReference type="EMBL" id="CAH3150987.1"/>
    </source>
</evidence>
<keyword evidence="2 5" id="KW-0812">Transmembrane</keyword>
<feature type="transmembrane region" description="Helical" evidence="5">
    <location>
        <begin position="148"/>
        <end position="167"/>
    </location>
</feature>
<feature type="transmembrane region" description="Helical" evidence="5">
    <location>
        <begin position="352"/>
        <end position="371"/>
    </location>
</feature>
<dbReference type="AlphaFoldDB" id="A0AAU9XL93"/>